<dbReference type="InterPro" id="IPR057767">
    <property type="entry name" value="UGSC-like_dom"/>
</dbReference>
<dbReference type="RefSeq" id="WP_079646472.1">
    <property type="nucleotide sequence ID" value="NZ_FUYM01000001.1"/>
</dbReference>
<protein>
    <recommendedName>
        <fullName evidence="1">UGSC-like domain-containing protein</fullName>
    </recommendedName>
</protein>
<dbReference type="Proteomes" id="UP000189818">
    <property type="component" value="Unassembled WGS sequence"/>
</dbReference>
<dbReference type="OrthoDB" id="2990547at2"/>
<feature type="domain" description="UGSC-like" evidence="1">
    <location>
        <begin position="4"/>
        <end position="172"/>
    </location>
</feature>
<reference evidence="3" key="1">
    <citation type="submission" date="2017-02" db="EMBL/GenBank/DDBJ databases">
        <authorList>
            <person name="Varghese N."/>
            <person name="Submissions S."/>
        </authorList>
    </citation>
    <scope>NUCLEOTIDE SEQUENCE [LARGE SCALE GENOMIC DNA]</scope>
    <source>
        <strain evidence="3">UM2</strain>
    </source>
</reference>
<dbReference type="EMBL" id="FUYM01000001">
    <property type="protein sequence ID" value="SKB29525.1"/>
    <property type="molecule type" value="Genomic_DNA"/>
</dbReference>
<evidence type="ECO:0000313" key="3">
    <source>
        <dbReference type="Proteomes" id="UP000189818"/>
    </source>
</evidence>
<name>A0A1T5A3R9_9SPHN</name>
<accession>A0A1T5A3R9</accession>
<evidence type="ECO:0000313" key="2">
    <source>
        <dbReference type="EMBL" id="SKB29525.1"/>
    </source>
</evidence>
<keyword evidence="3" id="KW-1185">Reference proteome</keyword>
<dbReference type="STRING" id="439228.SAMN06295920_101543"/>
<dbReference type="AlphaFoldDB" id="A0A1T5A3R9"/>
<proteinExistence type="predicted"/>
<organism evidence="2 3">
    <name type="scientific">Rhizorhabdus histidinilytica</name>
    <dbReference type="NCBI Taxonomy" id="439228"/>
    <lineage>
        <taxon>Bacteria</taxon>
        <taxon>Pseudomonadati</taxon>
        <taxon>Pseudomonadota</taxon>
        <taxon>Alphaproteobacteria</taxon>
        <taxon>Sphingomonadales</taxon>
        <taxon>Sphingomonadaceae</taxon>
        <taxon>Rhizorhabdus</taxon>
    </lineage>
</organism>
<sequence>MTIQVLDPTASLAHDVADPGPDAGVLKDKRIAIRIDMLWRSWDWVSAIWAEGLRAEGAEVTFWRSCGRTGAEGEAAARDYAALLRESDAAIVGLGNCGSCTSWTIADALEAAATGMPTIAVATAHFEGLAHNLAKRGGRSGLRLHVLPYPLDILPRDQVDDIARDQYRSFLRNFGVRGGLAEQSAA</sequence>
<gene>
    <name evidence="2" type="ORF">SAMN06295920_101543</name>
</gene>
<evidence type="ECO:0000259" key="1">
    <source>
        <dbReference type="Pfam" id="PF24696"/>
    </source>
</evidence>
<dbReference type="Pfam" id="PF24696">
    <property type="entry name" value="UGSC"/>
    <property type="match status" value="1"/>
</dbReference>